<evidence type="ECO:0000313" key="2">
    <source>
        <dbReference type="Proteomes" id="UP000191116"/>
    </source>
</evidence>
<sequence>MSMKMELVLVSEFRKLVESGGIHHVVATKSQTCKWHCFGVNPERGVCYYVKAARGSNQIREWSGLNFLGSFIEKLGINKFTVQGLSSDG</sequence>
<dbReference type="RefSeq" id="WP_144379611.1">
    <property type="nucleotide sequence ID" value="NZ_AP024857.1"/>
</dbReference>
<dbReference type="EMBL" id="FUWP01000025">
    <property type="protein sequence ID" value="SKA52697.1"/>
    <property type="molecule type" value="Genomic_DNA"/>
</dbReference>
<accession>A0A1T4UJ43</accession>
<dbReference type="Proteomes" id="UP000191116">
    <property type="component" value="Unassembled WGS sequence"/>
</dbReference>
<evidence type="ECO:0000313" key="1">
    <source>
        <dbReference type="EMBL" id="SKA52697.1"/>
    </source>
</evidence>
<reference evidence="1 2" key="1">
    <citation type="submission" date="2017-02" db="EMBL/GenBank/DDBJ databases">
        <authorList>
            <person name="Peterson S.W."/>
        </authorList>
    </citation>
    <scope>NUCLEOTIDE SEQUENCE [LARGE SCALE GENOMIC DNA]</scope>
    <source>
        <strain evidence="1 2">CECT 9189</strain>
    </source>
</reference>
<organism evidence="1 2">
    <name type="scientific">Photobacterium toruni</name>
    <dbReference type="NCBI Taxonomy" id="1935446"/>
    <lineage>
        <taxon>Bacteria</taxon>
        <taxon>Pseudomonadati</taxon>
        <taxon>Pseudomonadota</taxon>
        <taxon>Gammaproteobacteria</taxon>
        <taxon>Vibrionales</taxon>
        <taxon>Vibrionaceae</taxon>
        <taxon>Photobacterium</taxon>
    </lineage>
</organism>
<dbReference type="OrthoDB" id="6574432at2"/>
<name>A0A1T4UJ43_9GAMM</name>
<protein>
    <submittedName>
        <fullName evidence="1">Uncharacterized protein</fullName>
    </submittedName>
</protein>
<dbReference type="AlphaFoldDB" id="A0A1T4UJ43"/>
<gene>
    <name evidence="1" type="ORF">CZ814_03329</name>
</gene>
<proteinExistence type="predicted"/>